<dbReference type="GO" id="GO:0046872">
    <property type="term" value="F:metal ion binding"/>
    <property type="evidence" value="ECO:0007669"/>
    <property type="project" value="InterPro"/>
</dbReference>
<dbReference type="InterPro" id="IPR023696">
    <property type="entry name" value="Ureohydrolase_dom_sf"/>
</dbReference>
<evidence type="ECO:0008006" key="2">
    <source>
        <dbReference type="Google" id="ProtNLM"/>
    </source>
</evidence>
<dbReference type="AlphaFoldDB" id="A0A383CV69"/>
<organism evidence="1">
    <name type="scientific">marine metagenome</name>
    <dbReference type="NCBI Taxonomy" id="408172"/>
    <lineage>
        <taxon>unclassified sequences</taxon>
        <taxon>metagenomes</taxon>
        <taxon>ecological metagenomes</taxon>
    </lineage>
</organism>
<dbReference type="Pfam" id="PF00491">
    <property type="entry name" value="Arginase"/>
    <property type="match status" value="1"/>
</dbReference>
<dbReference type="InterPro" id="IPR006035">
    <property type="entry name" value="Ureohydrolase"/>
</dbReference>
<dbReference type="EMBL" id="UINC01211762">
    <property type="protein sequence ID" value="SVE35795.1"/>
    <property type="molecule type" value="Genomic_DNA"/>
</dbReference>
<evidence type="ECO:0000313" key="1">
    <source>
        <dbReference type="EMBL" id="SVE35795.1"/>
    </source>
</evidence>
<name>A0A383CV69_9ZZZZ</name>
<sequence length="52" mass="5790">MTKSPLIMNPNDNSESVAVIFGVPFDSTHSYKPGCRFGPDVIRDAFNNIEIF</sequence>
<proteinExistence type="predicted"/>
<gene>
    <name evidence="1" type="ORF">METZ01_LOCUS488649</name>
</gene>
<accession>A0A383CV69</accession>
<feature type="non-terminal residue" evidence="1">
    <location>
        <position position="52"/>
    </location>
</feature>
<protein>
    <recommendedName>
        <fullName evidence="2">Agmatinase</fullName>
    </recommendedName>
</protein>
<dbReference type="SUPFAM" id="SSF52768">
    <property type="entry name" value="Arginase/deacetylase"/>
    <property type="match status" value="1"/>
</dbReference>
<dbReference type="Gene3D" id="3.40.800.10">
    <property type="entry name" value="Ureohydrolase domain"/>
    <property type="match status" value="1"/>
</dbReference>
<reference evidence="1" key="1">
    <citation type="submission" date="2018-05" db="EMBL/GenBank/DDBJ databases">
        <authorList>
            <person name="Lanie J.A."/>
            <person name="Ng W.-L."/>
            <person name="Kazmierczak K.M."/>
            <person name="Andrzejewski T.M."/>
            <person name="Davidsen T.M."/>
            <person name="Wayne K.J."/>
            <person name="Tettelin H."/>
            <person name="Glass J.I."/>
            <person name="Rusch D."/>
            <person name="Podicherti R."/>
            <person name="Tsui H.-C.T."/>
            <person name="Winkler M.E."/>
        </authorList>
    </citation>
    <scope>NUCLEOTIDE SEQUENCE</scope>
</reference>